<feature type="region of interest" description="Disordered" evidence="10">
    <location>
        <begin position="271"/>
        <end position="302"/>
    </location>
</feature>
<evidence type="ECO:0000256" key="7">
    <source>
        <dbReference type="ARBA" id="ARBA00023204"/>
    </source>
</evidence>
<keyword evidence="7" id="KW-0234">DNA repair</keyword>
<dbReference type="GO" id="GO:0006335">
    <property type="term" value="P:DNA replication-dependent chromatin assembly"/>
    <property type="evidence" value="ECO:0007669"/>
    <property type="project" value="InterPro"/>
</dbReference>
<evidence type="ECO:0000259" key="11">
    <source>
        <dbReference type="Pfam" id="PF24105"/>
    </source>
</evidence>
<organism evidence="12 13">
    <name type="scientific">Skeletonema marinoi</name>
    <dbReference type="NCBI Taxonomy" id="267567"/>
    <lineage>
        <taxon>Eukaryota</taxon>
        <taxon>Sar</taxon>
        <taxon>Stramenopiles</taxon>
        <taxon>Ochrophyta</taxon>
        <taxon>Bacillariophyta</taxon>
        <taxon>Coscinodiscophyceae</taxon>
        <taxon>Thalassiosirophycidae</taxon>
        <taxon>Thalassiosirales</taxon>
        <taxon>Skeletonemataceae</taxon>
        <taxon>Skeletonema</taxon>
        <taxon>Skeletonema marinoi-dohrnii complex</taxon>
    </lineage>
</organism>
<name>A0AAD8YE33_9STRA</name>
<evidence type="ECO:0000256" key="4">
    <source>
        <dbReference type="ARBA" id="ARBA00022737"/>
    </source>
</evidence>
<feature type="compositionally biased region" description="Low complexity" evidence="10">
    <location>
        <begin position="274"/>
        <end position="283"/>
    </location>
</feature>
<feature type="repeat" description="WD" evidence="9">
    <location>
        <begin position="123"/>
        <end position="154"/>
    </location>
</feature>
<dbReference type="GO" id="GO:0006281">
    <property type="term" value="P:DNA repair"/>
    <property type="evidence" value="ECO:0007669"/>
    <property type="project" value="UniProtKB-KW"/>
</dbReference>
<keyword evidence="6" id="KW-0156">Chromatin regulator</keyword>
<feature type="region of interest" description="Disordered" evidence="10">
    <location>
        <begin position="339"/>
        <end position="363"/>
    </location>
</feature>
<accession>A0AAD8YE33</accession>
<feature type="region of interest" description="Disordered" evidence="10">
    <location>
        <begin position="400"/>
        <end position="420"/>
    </location>
</feature>
<dbReference type="EMBL" id="JATAAI010000008">
    <property type="protein sequence ID" value="KAK1743869.1"/>
    <property type="molecule type" value="Genomic_DNA"/>
</dbReference>
<comment type="similarity">
    <text evidence="2">Belongs to the WD repeat HIR1 family.</text>
</comment>
<dbReference type="Proteomes" id="UP001224775">
    <property type="component" value="Unassembled WGS sequence"/>
</dbReference>
<proteinExistence type="inferred from homology"/>
<feature type="domain" description="CAF1B/HIR1 beta-propeller" evidence="11">
    <location>
        <begin position="108"/>
        <end position="271"/>
    </location>
</feature>
<evidence type="ECO:0000256" key="6">
    <source>
        <dbReference type="ARBA" id="ARBA00022853"/>
    </source>
</evidence>
<dbReference type="InterPro" id="IPR036322">
    <property type="entry name" value="WD40_repeat_dom_sf"/>
</dbReference>
<evidence type="ECO:0000256" key="1">
    <source>
        <dbReference type="ARBA" id="ARBA00004123"/>
    </source>
</evidence>
<dbReference type="InterPro" id="IPR001680">
    <property type="entry name" value="WD40_rpt"/>
</dbReference>
<comment type="caution">
    <text evidence="12">The sequence shown here is derived from an EMBL/GenBank/DDBJ whole genome shotgun (WGS) entry which is preliminary data.</text>
</comment>
<protein>
    <submittedName>
        <fullName evidence="12">WD40 repeat domain-containing protein</fullName>
    </submittedName>
</protein>
<keyword evidence="3 9" id="KW-0853">WD repeat</keyword>
<dbReference type="PANTHER" id="PTHR15271">
    <property type="entry name" value="CHROMATIN ASSEMBLY FACTOR 1 SUBUNIT B"/>
    <property type="match status" value="1"/>
</dbReference>
<dbReference type="InterPro" id="IPR055410">
    <property type="entry name" value="Beta-prop_CAF1B_HIR1"/>
</dbReference>
<dbReference type="InterPro" id="IPR045145">
    <property type="entry name" value="PTHR15271"/>
</dbReference>
<evidence type="ECO:0000256" key="5">
    <source>
        <dbReference type="ARBA" id="ARBA00022763"/>
    </source>
</evidence>
<evidence type="ECO:0000256" key="8">
    <source>
        <dbReference type="ARBA" id="ARBA00023242"/>
    </source>
</evidence>
<evidence type="ECO:0000256" key="2">
    <source>
        <dbReference type="ARBA" id="ARBA00007306"/>
    </source>
</evidence>
<evidence type="ECO:0000256" key="9">
    <source>
        <dbReference type="PROSITE-ProRule" id="PRU00221"/>
    </source>
</evidence>
<keyword evidence="5" id="KW-0227">DNA damage</keyword>
<dbReference type="GO" id="GO:0006334">
    <property type="term" value="P:nucleosome assembly"/>
    <property type="evidence" value="ECO:0007669"/>
    <property type="project" value="TreeGrafter"/>
</dbReference>
<dbReference type="PROSITE" id="PS50082">
    <property type="entry name" value="WD_REPEATS_2"/>
    <property type="match status" value="2"/>
</dbReference>
<dbReference type="InterPro" id="IPR015943">
    <property type="entry name" value="WD40/YVTN_repeat-like_dom_sf"/>
</dbReference>
<dbReference type="AlphaFoldDB" id="A0AAD8YE33"/>
<dbReference type="PANTHER" id="PTHR15271:SF4">
    <property type="entry name" value="CHROMATIN ASSEMBLY FACTOR 1 SUBUNIT B"/>
    <property type="match status" value="1"/>
</dbReference>
<feature type="compositionally biased region" description="Low complexity" evidence="10">
    <location>
        <begin position="80"/>
        <end position="94"/>
    </location>
</feature>
<dbReference type="SMART" id="SM00320">
    <property type="entry name" value="WD40"/>
    <property type="match status" value="3"/>
</dbReference>
<feature type="compositionally biased region" description="Low complexity" evidence="10">
    <location>
        <begin position="406"/>
        <end position="417"/>
    </location>
</feature>
<evidence type="ECO:0000256" key="10">
    <source>
        <dbReference type="SAM" id="MobiDB-lite"/>
    </source>
</evidence>
<dbReference type="GO" id="GO:0033186">
    <property type="term" value="C:CAF-1 complex"/>
    <property type="evidence" value="ECO:0007669"/>
    <property type="project" value="TreeGrafter"/>
</dbReference>
<dbReference type="Pfam" id="PF24105">
    <property type="entry name" value="Beta-prop_CAF1B_HIR1"/>
    <property type="match status" value="1"/>
</dbReference>
<dbReference type="GO" id="GO:0005634">
    <property type="term" value="C:nucleus"/>
    <property type="evidence" value="ECO:0007669"/>
    <property type="project" value="UniProtKB-SubCell"/>
</dbReference>
<evidence type="ECO:0000313" key="12">
    <source>
        <dbReference type="EMBL" id="KAK1743869.1"/>
    </source>
</evidence>
<gene>
    <name evidence="12" type="ORF">QTG54_005466</name>
</gene>
<reference evidence="12" key="1">
    <citation type="submission" date="2023-06" db="EMBL/GenBank/DDBJ databases">
        <title>Survivors Of The Sea: Transcriptome response of Skeletonema marinoi to long-term dormancy.</title>
        <authorList>
            <person name="Pinder M.I.M."/>
            <person name="Kourtchenko O."/>
            <person name="Robertson E.K."/>
            <person name="Larsson T."/>
            <person name="Maumus F."/>
            <person name="Osuna-Cruz C.M."/>
            <person name="Vancaester E."/>
            <person name="Stenow R."/>
            <person name="Vandepoele K."/>
            <person name="Ploug H."/>
            <person name="Bruchert V."/>
            <person name="Godhe A."/>
            <person name="Topel M."/>
        </authorList>
    </citation>
    <scope>NUCLEOTIDE SEQUENCE</scope>
    <source>
        <strain evidence="12">R05AC</strain>
    </source>
</reference>
<comment type="subcellular location">
    <subcellularLocation>
        <location evidence="1">Nucleus</location>
    </subcellularLocation>
</comment>
<evidence type="ECO:0000256" key="3">
    <source>
        <dbReference type="ARBA" id="ARBA00022574"/>
    </source>
</evidence>
<feature type="repeat" description="WD" evidence="9">
    <location>
        <begin position="172"/>
        <end position="204"/>
    </location>
</feature>
<keyword evidence="13" id="KW-1185">Reference proteome</keyword>
<sequence>MKVETPQILWHQVINPTQKKEAGKNSPILSCSLLDCQDGTGVLATAGNTEVNLWRVNFIDNSVRTDATKRNILVKPQIPGAAARSNSGAGSSSGDNDVHMSDAPSAPQLSEHTRIEHMITLTRGTNERNINAVKFSPDGYHLAAAGDGGTIVVWLQSWKQLQQETDLQMKIIFNQSDDVMDIAWSSDSKRFTVCSLDHTLTVWENVQKNNEMEWRNVHRSGKDHTHYIQGVAVDPKGVYMASQGSDRMVKVYTRKTVKENVMKGEMNKYEVVRSSETSSSSTSDEVDMAMSSPDDDNNANRGMTTAEHKKIIRENKVLPNILTNSTFALSSRTKTLKFLNTPETNDGKSDNNTTSTTPNPKRHHMFVDELTAGSFFRRLAFTPDGAFLIVPAALWHGTDNTSKADSSGSQPPGSPTSVMNSDKLAGSSFATYLFVRHHFEQPYKVLTGLEKPSVVIRPNPMLFQLPAQSRTKAILPYRSIFAVLTIDTVLIYDTHHNVPLAMARGLHYAGLTDASCSDGYVSILSFGEGELGEVYHAPEVEIVEKSNEEAVRPTAAVSEIVQQESSKKIQSEAVAAPKSAEKKVHFSSEVSIQQVPAGPTVNTLAPRKKPKKAPVEKATISEEMNGMTLEKESSIPVEKAIAAAAAAPAAVSAPVVNILQPKKKKKKIAPTLVSASK</sequence>
<feature type="region of interest" description="Disordered" evidence="10">
    <location>
        <begin position="78"/>
        <end position="113"/>
    </location>
</feature>
<keyword evidence="8" id="KW-0539">Nucleus</keyword>
<keyword evidence="4" id="KW-0677">Repeat</keyword>
<evidence type="ECO:0000313" key="13">
    <source>
        <dbReference type="Proteomes" id="UP001224775"/>
    </source>
</evidence>
<dbReference type="SUPFAM" id="SSF50978">
    <property type="entry name" value="WD40 repeat-like"/>
    <property type="match status" value="2"/>
</dbReference>
<dbReference type="Gene3D" id="2.130.10.10">
    <property type="entry name" value="YVTN repeat-like/Quinoprotein amine dehydrogenase"/>
    <property type="match status" value="1"/>
</dbReference>